<dbReference type="Pfam" id="PF13370">
    <property type="entry name" value="Fer4_13"/>
    <property type="match status" value="1"/>
</dbReference>
<evidence type="ECO:0000313" key="2">
    <source>
        <dbReference type="Proteomes" id="UP000826725"/>
    </source>
</evidence>
<dbReference type="AlphaFoldDB" id="A0A8D5FM17"/>
<organism evidence="1 2">
    <name type="scientific">Desulfomarina profundi</name>
    <dbReference type="NCBI Taxonomy" id="2772557"/>
    <lineage>
        <taxon>Bacteria</taxon>
        <taxon>Pseudomonadati</taxon>
        <taxon>Thermodesulfobacteriota</taxon>
        <taxon>Desulfobulbia</taxon>
        <taxon>Desulfobulbales</taxon>
        <taxon>Desulfobulbaceae</taxon>
        <taxon>Desulfomarina</taxon>
    </lineage>
</organism>
<evidence type="ECO:0008006" key="3">
    <source>
        <dbReference type="Google" id="ProtNLM"/>
    </source>
</evidence>
<proteinExistence type="predicted"/>
<dbReference type="EMBL" id="AP024086">
    <property type="protein sequence ID" value="BCL60150.1"/>
    <property type="molecule type" value="Genomic_DNA"/>
</dbReference>
<name>A0A8D5FM17_9BACT</name>
<protein>
    <recommendedName>
        <fullName evidence="3">Ferredoxin</fullName>
    </recommendedName>
</protein>
<evidence type="ECO:0000313" key="1">
    <source>
        <dbReference type="EMBL" id="BCL60150.1"/>
    </source>
</evidence>
<gene>
    <name evidence="1" type="ORF">DGMP_08430</name>
</gene>
<dbReference type="Proteomes" id="UP000826725">
    <property type="component" value="Chromosome"/>
</dbReference>
<accession>A0A8D5FM17</accession>
<dbReference type="KEGG" id="dbk:DGMP_08430"/>
<sequence>MGCVEIAPQIFQYNESLGYMEVVEMDYYDKKDVDEAIKNCPEDCISWEKV</sequence>
<keyword evidence="2" id="KW-1185">Reference proteome</keyword>
<reference evidence="1" key="1">
    <citation type="submission" date="2020-09" db="EMBL/GenBank/DDBJ databases">
        <title>Desulfogranum mesoprofundum gen. nov., sp. nov., a novel mesophilic, sulfate-reducing chemolithoautotroph isolated from a deep-sea hydrothermal vent chimney in the Suiyo Seamount.</title>
        <authorList>
            <person name="Hashimoto Y."/>
            <person name="Nakagawa S."/>
        </authorList>
    </citation>
    <scope>NUCLEOTIDE SEQUENCE</scope>
    <source>
        <strain evidence="1">KT2</strain>
    </source>
</reference>